<feature type="transmembrane region" description="Helical" evidence="7">
    <location>
        <begin position="135"/>
        <end position="152"/>
    </location>
</feature>
<proteinExistence type="predicted"/>
<evidence type="ECO:0000256" key="6">
    <source>
        <dbReference type="SAM" id="MobiDB-lite"/>
    </source>
</evidence>
<keyword evidence="2" id="KW-1003">Cell membrane</keyword>
<dbReference type="Pfam" id="PF06271">
    <property type="entry name" value="RDD"/>
    <property type="match status" value="1"/>
</dbReference>
<dbReference type="InterPro" id="IPR010432">
    <property type="entry name" value="RDD"/>
</dbReference>
<dbReference type="PANTHER" id="PTHR36115">
    <property type="entry name" value="PROLINE-RICH ANTIGEN HOMOLOG-RELATED"/>
    <property type="match status" value="1"/>
</dbReference>
<dbReference type="STRING" id="380248.SAMN05216251_12252"/>
<dbReference type="EMBL" id="FONG01000022">
    <property type="protein sequence ID" value="SFF63633.1"/>
    <property type="molecule type" value="Genomic_DNA"/>
</dbReference>
<evidence type="ECO:0000256" key="7">
    <source>
        <dbReference type="SAM" id="Phobius"/>
    </source>
</evidence>
<keyword evidence="10" id="KW-1185">Reference proteome</keyword>
<keyword evidence="4 7" id="KW-1133">Transmembrane helix</keyword>
<comment type="subcellular location">
    <subcellularLocation>
        <location evidence="1">Cell membrane</location>
        <topology evidence="1">Multi-pass membrane protein</topology>
    </subcellularLocation>
</comment>
<keyword evidence="5 7" id="KW-0472">Membrane</keyword>
<dbReference type="OrthoDB" id="9774993at2"/>
<evidence type="ECO:0000313" key="10">
    <source>
        <dbReference type="Proteomes" id="UP000199323"/>
    </source>
</evidence>
<dbReference type="InterPro" id="IPR051791">
    <property type="entry name" value="Pra-immunoreactive"/>
</dbReference>
<keyword evidence="3 7" id="KW-0812">Transmembrane</keyword>
<name>A0A1I2KAZ0_9ACTN</name>
<feature type="transmembrane region" description="Helical" evidence="7">
    <location>
        <begin position="189"/>
        <end position="212"/>
    </location>
</feature>
<gene>
    <name evidence="9" type="ORF">SAMN05216251_12252</name>
</gene>
<dbReference type="AlphaFoldDB" id="A0A1I2KAZ0"/>
<dbReference type="RefSeq" id="WP_093716668.1">
    <property type="nucleotide sequence ID" value="NZ_FONG01000022.1"/>
</dbReference>
<dbReference type="GO" id="GO:0005886">
    <property type="term" value="C:plasma membrane"/>
    <property type="evidence" value="ECO:0007669"/>
    <property type="project" value="UniProtKB-SubCell"/>
</dbReference>
<feature type="region of interest" description="Disordered" evidence="6">
    <location>
        <begin position="1"/>
        <end position="95"/>
    </location>
</feature>
<reference evidence="9 10" key="1">
    <citation type="submission" date="2016-10" db="EMBL/GenBank/DDBJ databases">
        <authorList>
            <person name="de Groot N.N."/>
        </authorList>
    </citation>
    <scope>NUCLEOTIDE SEQUENCE [LARGE SCALE GENOMIC DNA]</scope>
    <source>
        <strain evidence="9 10">CGMCC 4.3510</strain>
    </source>
</reference>
<evidence type="ECO:0000256" key="3">
    <source>
        <dbReference type="ARBA" id="ARBA00022692"/>
    </source>
</evidence>
<evidence type="ECO:0000256" key="1">
    <source>
        <dbReference type="ARBA" id="ARBA00004651"/>
    </source>
</evidence>
<feature type="compositionally biased region" description="Gly residues" evidence="6">
    <location>
        <begin position="46"/>
        <end position="80"/>
    </location>
</feature>
<sequence length="233" mass="23760">MSTDQPAPGSPEDPYAKPPGDQGGGPYGAPPPSGPYGNDPYADNPYGGGQSGQGGPGNPYGGGQGGPGGPYDNGPGGPGNPYGEPPRDPLAGMPPLADSGKRVLARIIDVIIVLIPAGLLDWASGGTDNFSSGKSALGGAFFAVIGFLYEWFMTQNSGQTVGKKLMKIRTAMLDNGSAPGSSAAALRALVLWLPAFCCSCIWFVILGITVLFDKPYRQGLQDKAAKTVVVSTT</sequence>
<evidence type="ECO:0000259" key="8">
    <source>
        <dbReference type="Pfam" id="PF06271"/>
    </source>
</evidence>
<evidence type="ECO:0000313" key="9">
    <source>
        <dbReference type="EMBL" id="SFF63633.1"/>
    </source>
</evidence>
<evidence type="ECO:0000256" key="2">
    <source>
        <dbReference type="ARBA" id="ARBA00022475"/>
    </source>
</evidence>
<accession>A0A1I2KAZ0</accession>
<evidence type="ECO:0000256" key="4">
    <source>
        <dbReference type="ARBA" id="ARBA00022989"/>
    </source>
</evidence>
<feature type="transmembrane region" description="Helical" evidence="7">
    <location>
        <begin position="103"/>
        <end position="123"/>
    </location>
</feature>
<dbReference type="Proteomes" id="UP000199323">
    <property type="component" value="Unassembled WGS sequence"/>
</dbReference>
<feature type="domain" description="RDD" evidence="8">
    <location>
        <begin position="97"/>
        <end position="226"/>
    </location>
</feature>
<organism evidence="9 10">
    <name type="scientific">Actinacidiphila alni</name>
    <dbReference type="NCBI Taxonomy" id="380248"/>
    <lineage>
        <taxon>Bacteria</taxon>
        <taxon>Bacillati</taxon>
        <taxon>Actinomycetota</taxon>
        <taxon>Actinomycetes</taxon>
        <taxon>Kitasatosporales</taxon>
        <taxon>Streptomycetaceae</taxon>
        <taxon>Actinacidiphila</taxon>
    </lineage>
</organism>
<evidence type="ECO:0000256" key="5">
    <source>
        <dbReference type="ARBA" id="ARBA00023136"/>
    </source>
</evidence>
<protein>
    <submittedName>
        <fullName evidence="9">Uncharacterized membrane protein YckC, RDD family</fullName>
    </submittedName>
</protein>
<dbReference type="PANTHER" id="PTHR36115:SF4">
    <property type="entry name" value="MEMBRANE PROTEIN"/>
    <property type="match status" value="1"/>
</dbReference>